<evidence type="ECO:0000313" key="6">
    <source>
        <dbReference type="EMBL" id="KUL33130.1"/>
    </source>
</evidence>
<protein>
    <submittedName>
        <fullName evidence="6">Glycoside hydrolase</fullName>
    </submittedName>
</protein>
<feature type="domain" description="NlpC/P60" evidence="5">
    <location>
        <begin position="82"/>
        <end position="204"/>
    </location>
</feature>
<keyword evidence="3 6" id="KW-0378">Hydrolase</keyword>
<dbReference type="SUPFAM" id="SSF54001">
    <property type="entry name" value="Cysteine proteinases"/>
    <property type="match status" value="1"/>
</dbReference>
<dbReference type="PANTHER" id="PTHR47053">
    <property type="entry name" value="MUREIN DD-ENDOPEPTIDASE MEPH-RELATED"/>
    <property type="match status" value="1"/>
</dbReference>
<dbReference type="Gene3D" id="3.90.1720.10">
    <property type="entry name" value="endopeptidase domain like (from Nostoc punctiforme)"/>
    <property type="match status" value="1"/>
</dbReference>
<evidence type="ECO:0000259" key="5">
    <source>
        <dbReference type="PROSITE" id="PS51935"/>
    </source>
</evidence>
<keyword evidence="2" id="KW-0645">Protease</keyword>
<dbReference type="GO" id="GO:0006508">
    <property type="term" value="P:proteolysis"/>
    <property type="evidence" value="ECO:0007669"/>
    <property type="project" value="UniProtKB-KW"/>
</dbReference>
<organism evidence="6 7">
    <name type="scientific">Chlorobium limicola</name>
    <dbReference type="NCBI Taxonomy" id="1092"/>
    <lineage>
        <taxon>Bacteria</taxon>
        <taxon>Pseudomonadati</taxon>
        <taxon>Chlorobiota</taxon>
        <taxon>Chlorobiia</taxon>
        <taxon>Chlorobiales</taxon>
        <taxon>Chlorobiaceae</taxon>
        <taxon>Chlorobium/Pelodictyon group</taxon>
        <taxon>Chlorobium</taxon>
    </lineage>
</organism>
<dbReference type="Proteomes" id="UP000053937">
    <property type="component" value="Unassembled WGS sequence"/>
</dbReference>
<proteinExistence type="inferred from homology"/>
<evidence type="ECO:0000256" key="2">
    <source>
        <dbReference type="ARBA" id="ARBA00022670"/>
    </source>
</evidence>
<dbReference type="PANTHER" id="PTHR47053:SF1">
    <property type="entry name" value="MUREIN DD-ENDOPEPTIDASE MEPH-RELATED"/>
    <property type="match status" value="1"/>
</dbReference>
<accession>A0A117MSC1</accession>
<reference evidence="6 7" key="1">
    <citation type="submission" date="2015-10" db="EMBL/GenBank/DDBJ databases">
        <title>Draft Genome Sequence of Chlorobium limicola strain Frasassi Growing under Artificial Lighting in the Frasassi Cave System.</title>
        <authorList>
            <person name="Mansor M."/>
            <person name="Macalady J."/>
        </authorList>
    </citation>
    <scope>NUCLEOTIDE SEQUENCE [LARGE SCALE GENOMIC DNA]</scope>
    <source>
        <strain evidence="6 7">Frasassi</strain>
    </source>
</reference>
<dbReference type="AlphaFoldDB" id="A0A117MSC1"/>
<comment type="caution">
    <text evidence="6">The sequence shown here is derived from an EMBL/GenBank/DDBJ whole genome shotgun (WGS) entry which is preliminary data.</text>
</comment>
<dbReference type="PROSITE" id="PS51935">
    <property type="entry name" value="NLPC_P60"/>
    <property type="match status" value="1"/>
</dbReference>
<dbReference type="EMBL" id="LMBR01000002">
    <property type="protein sequence ID" value="KUL33130.1"/>
    <property type="molecule type" value="Genomic_DNA"/>
</dbReference>
<sequence>MKTGRGFSSFFTGNSAVSGSVIPVLLIFGLLCGLTGCSSISTGSRYDPDCKYSLKKRKTYISRIVPGNPEPVKEELPVKVSGRSMERLFTSVRERLGTAYRWGGTALDGFDCSGFVQYLYEDSFRLLMPRTSSDMAALGKVVPRKQLKPGDLVFFSNGGTTIDHVGIYMGENRFAHVSTSRGVRVDRLDSGYFDKRYACAARIIKSE</sequence>
<gene>
    <name evidence="6" type="ORF">ASB62_00465</name>
</gene>
<evidence type="ECO:0000313" key="7">
    <source>
        <dbReference type="Proteomes" id="UP000053937"/>
    </source>
</evidence>
<dbReference type="InterPro" id="IPR038765">
    <property type="entry name" value="Papain-like_cys_pep_sf"/>
</dbReference>
<dbReference type="GO" id="GO:0008234">
    <property type="term" value="F:cysteine-type peptidase activity"/>
    <property type="evidence" value="ECO:0007669"/>
    <property type="project" value="UniProtKB-KW"/>
</dbReference>
<dbReference type="OrthoDB" id="9807055at2"/>
<evidence type="ECO:0000256" key="4">
    <source>
        <dbReference type="ARBA" id="ARBA00022807"/>
    </source>
</evidence>
<keyword evidence="7" id="KW-1185">Reference proteome</keyword>
<keyword evidence="4" id="KW-0788">Thiol protease</keyword>
<comment type="similarity">
    <text evidence="1">Belongs to the peptidase C40 family.</text>
</comment>
<dbReference type="InterPro" id="IPR051202">
    <property type="entry name" value="Peptidase_C40"/>
</dbReference>
<evidence type="ECO:0000256" key="1">
    <source>
        <dbReference type="ARBA" id="ARBA00007074"/>
    </source>
</evidence>
<dbReference type="InterPro" id="IPR000064">
    <property type="entry name" value="NLP_P60_dom"/>
</dbReference>
<dbReference type="Pfam" id="PF00877">
    <property type="entry name" value="NLPC_P60"/>
    <property type="match status" value="1"/>
</dbReference>
<name>A0A117MSC1_CHLLI</name>
<evidence type="ECO:0000256" key="3">
    <source>
        <dbReference type="ARBA" id="ARBA00022801"/>
    </source>
</evidence>